<dbReference type="Gene3D" id="1.25.40.10">
    <property type="entry name" value="Tetratricopeptide repeat domain"/>
    <property type="match status" value="1"/>
</dbReference>
<reference evidence="3" key="1">
    <citation type="submission" date="2022-07" db="EMBL/GenBank/DDBJ databases">
        <title>Isolation, identification, and degradation of a PFOSA degrading strain from sewage treatment plant.</title>
        <authorList>
            <person name="Zhang L."/>
            <person name="Huo Y."/>
        </authorList>
    </citation>
    <scope>NUCLEOTIDE SEQUENCE</scope>
    <source>
        <strain evidence="3">C1</strain>
    </source>
</reference>
<feature type="signal peptide" evidence="2">
    <location>
        <begin position="1"/>
        <end position="18"/>
    </location>
</feature>
<dbReference type="SMART" id="SM00028">
    <property type="entry name" value="TPR"/>
    <property type="match status" value="2"/>
</dbReference>
<feature type="repeat" description="TPR" evidence="1">
    <location>
        <begin position="128"/>
        <end position="161"/>
    </location>
</feature>
<evidence type="ECO:0000256" key="1">
    <source>
        <dbReference type="PROSITE-ProRule" id="PRU00339"/>
    </source>
</evidence>
<dbReference type="EMBL" id="CP101751">
    <property type="protein sequence ID" value="UUC47158.1"/>
    <property type="molecule type" value="Genomic_DNA"/>
</dbReference>
<protein>
    <submittedName>
        <fullName evidence="3">Tetratricopeptide repeat protein</fullName>
    </submittedName>
</protein>
<evidence type="ECO:0000313" key="4">
    <source>
        <dbReference type="Proteomes" id="UP001059844"/>
    </source>
</evidence>
<accession>A0ABY5IWF1</accession>
<organism evidence="3 4">
    <name type="scientific">Flavobacterium cerinum</name>
    <dbReference type="NCBI Taxonomy" id="2502784"/>
    <lineage>
        <taxon>Bacteria</taxon>
        <taxon>Pseudomonadati</taxon>
        <taxon>Bacteroidota</taxon>
        <taxon>Flavobacteriia</taxon>
        <taxon>Flavobacteriales</taxon>
        <taxon>Flavobacteriaceae</taxon>
        <taxon>Flavobacterium</taxon>
    </lineage>
</organism>
<name>A0ABY5IWF1_9FLAO</name>
<proteinExistence type="predicted"/>
<gene>
    <name evidence="3" type="ORF">NOX80_08155</name>
</gene>
<dbReference type="InterPro" id="IPR011990">
    <property type="entry name" value="TPR-like_helical_dom_sf"/>
</dbReference>
<dbReference type="SUPFAM" id="SSF48452">
    <property type="entry name" value="TPR-like"/>
    <property type="match status" value="1"/>
</dbReference>
<keyword evidence="4" id="KW-1185">Reference proteome</keyword>
<keyword evidence="2" id="KW-0732">Signal</keyword>
<sequence>MKKLISGIFFILSASVFSQSDLTFDKGFIQSENKWITMPADSSNTYMFGFVYIDTQAGLMFHYGGSFKVDDKKRYIVDPDETTSVNFKQRIGIGNGLKIAFIPESRFEELKITSTPDWLTIYQGGDPVRRLYGQGYTYNAWSACEKALEFLEKAYKINPDYDGLATELAFSYNCLQNYPKSIVVLEKALKKEPLNAYTNKELIYALAKNGTPEKAEIICRKVLKDCPDKSYNTENIYSVLHGYFLKKDTAKFTKWLKEHQSQLAENKDFMVHVEGMKKELKL</sequence>
<feature type="chain" id="PRO_5045896957" evidence="2">
    <location>
        <begin position="19"/>
        <end position="282"/>
    </location>
</feature>
<evidence type="ECO:0000256" key="2">
    <source>
        <dbReference type="SAM" id="SignalP"/>
    </source>
</evidence>
<evidence type="ECO:0000313" key="3">
    <source>
        <dbReference type="EMBL" id="UUC47158.1"/>
    </source>
</evidence>
<dbReference type="PROSITE" id="PS50005">
    <property type="entry name" value="TPR"/>
    <property type="match status" value="1"/>
</dbReference>
<keyword evidence="1" id="KW-0802">TPR repeat</keyword>
<dbReference type="InterPro" id="IPR019734">
    <property type="entry name" value="TPR_rpt"/>
</dbReference>
<dbReference type="RefSeq" id="WP_256552794.1">
    <property type="nucleotide sequence ID" value="NZ_CP101751.1"/>
</dbReference>
<dbReference type="Proteomes" id="UP001059844">
    <property type="component" value="Chromosome"/>
</dbReference>